<dbReference type="SUPFAM" id="SSF55729">
    <property type="entry name" value="Acyl-CoA N-acyltransferases (Nat)"/>
    <property type="match status" value="2"/>
</dbReference>
<protein>
    <submittedName>
        <fullName evidence="4">GNAT family N-acetyltransferase</fullName>
    </submittedName>
</protein>
<dbReference type="InterPro" id="IPR000182">
    <property type="entry name" value="GNAT_dom"/>
</dbReference>
<dbReference type="AlphaFoldDB" id="A0A4S8QDR1"/>
<dbReference type="InterPro" id="IPR016181">
    <property type="entry name" value="Acyl_CoA_acyltransferase"/>
</dbReference>
<dbReference type="Gene3D" id="3.40.630.30">
    <property type="match status" value="1"/>
</dbReference>
<reference evidence="4 5" key="2">
    <citation type="submission" date="2019-05" db="EMBL/GenBank/DDBJ databases">
        <title>Glycomyces buryatensis sp. nov.</title>
        <authorList>
            <person name="Nikitina E."/>
        </authorList>
    </citation>
    <scope>NUCLEOTIDE SEQUENCE [LARGE SCALE GENOMIC DNA]</scope>
    <source>
        <strain evidence="4 5">18</strain>
    </source>
</reference>
<dbReference type="PANTHER" id="PTHR43877">
    <property type="entry name" value="AMINOALKYLPHOSPHONATE N-ACETYLTRANSFERASE-RELATED-RELATED"/>
    <property type="match status" value="1"/>
</dbReference>
<dbReference type="RefSeq" id="WP_136534864.1">
    <property type="nucleotide sequence ID" value="NZ_STGY01000047.1"/>
</dbReference>
<organism evidence="4 5">
    <name type="scientific">Glycomyces buryatensis</name>
    <dbReference type="NCBI Taxonomy" id="2570927"/>
    <lineage>
        <taxon>Bacteria</taxon>
        <taxon>Bacillati</taxon>
        <taxon>Actinomycetota</taxon>
        <taxon>Actinomycetes</taxon>
        <taxon>Glycomycetales</taxon>
        <taxon>Glycomycetaceae</taxon>
        <taxon>Glycomyces</taxon>
    </lineage>
</organism>
<sequence length="341" mass="38571">MSDFTIVPLDTTDHELVQSWLSAGQAVHEHDSVGLAGWHPVRSLVGLVQGYSDRDEFHWVAVFGGQVIGTSTMNLSTLDNTHMADIEVQVRPEHRRRGVGTALLQRMETEAAQAGRTTMSCWASVPIPDGPPISDSCIGFAAHHGYSDSLTTVTRRCDLDKVDDEELQQLWNQSMEAAEGFEVVVFEGTPPDDLIDGFAYLHGRMYTDMPLGEWDLQEADIDADRIRDWERQRREKGELHLQVAVRHKESGDVAGFTEIIIEGGREHHCFQGDTIVDPRFRGHKLGTILKIANQVRIREWRPKMRYVWTGNAETNHHMIAINEAVGYRKIYNEAVYQKKLS</sequence>
<name>A0A4S8QDR1_9ACTN</name>
<evidence type="ECO:0000256" key="2">
    <source>
        <dbReference type="ARBA" id="ARBA00023315"/>
    </source>
</evidence>
<dbReference type="OrthoDB" id="4119890at2"/>
<proteinExistence type="predicted"/>
<keyword evidence="2" id="KW-0012">Acyltransferase</keyword>
<keyword evidence="1 4" id="KW-0808">Transferase</keyword>
<evidence type="ECO:0000259" key="3">
    <source>
        <dbReference type="PROSITE" id="PS51186"/>
    </source>
</evidence>
<dbReference type="Pfam" id="PF00583">
    <property type="entry name" value="Acetyltransf_1"/>
    <property type="match status" value="2"/>
</dbReference>
<evidence type="ECO:0000313" key="5">
    <source>
        <dbReference type="Proteomes" id="UP000308760"/>
    </source>
</evidence>
<accession>A0A4S8QDR1</accession>
<keyword evidence="5" id="KW-1185">Reference proteome</keyword>
<comment type="caution">
    <text evidence="4">The sequence shown here is derived from an EMBL/GenBank/DDBJ whole genome shotgun (WGS) entry which is preliminary data.</text>
</comment>
<evidence type="ECO:0000256" key="1">
    <source>
        <dbReference type="ARBA" id="ARBA00022679"/>
    </source>
</evidence>
<dbReference type="CDD" id="cd04301">
    <property type="entry name" value="NAT_SF"/>
    <property type="match status" value="1"/>
</dbReference>
<dbReference type="InterPro" id="IPR050832">
    <property type="entry name" value="Bact_Acetyltransf"/>
</dbReference>
<feature type="domain" description="N-acetyltransferase" evidence="3">
    <location>
        <begin position="4"/>
        <end position="210"/>
    </location>
</feature>
<dbReference type="PROSITE" id="PS51186">
    <property type="entry name" value="GNAT"/>
    <property type="match status" value="1"/>
</dbReference>
<dbReference type="EMBL" id="STGY01000047">
    <property type="protein sequence ID" value="THV41232.1"/>
    <property type="molecule type" value="Genomic_DNA"/>
</dbReference>
<reference evidence="5" key="1">
    <citation type="submission" date="2019-04" db="EMBL/GenBank/DDBJ databases">
        <title>Nocardioides xinjiangensis sp. nov.</title>
        <authorList>
            <person name="Liu S."/>
        </authorList>
    </citation>
    <scope>NUCLEOTIDE SEQUENCE [LARGE SCALE GENOMIC DNA]</scope>
    <source>
        <strain evidence="5">18</strain>
    </source>
</reference>
<dbReference type="Proteomes" id="UP000308760">
    <property type="component" value="Unassembled WGS sequence"/>
</dbReference>
<dbReference type="GO" id="GO:0016747">
    <property type="term" value="F:acyltransferase activity, transferring groups other than amino-acyl groups"/>
    <property type="evidence" value="ECO:0007669"/>
    <property type="project" value="InterPro"/>
</dbReference>
<evidence type="ECO:0000313" key="4">
    <source>
        <dbReference type="EMBL" id="THV41232.1"/>
    </source>
</evidence>
<gene>
    <name evidence="4" type="ORF">FAB82_12415</name>
</gene>